<proteinExistence type="predicted"/>
<dbReference type="EMBL" id="JBHSUC010000057">
    <property type="protein sequence ID" value="MFC6363692.1"/>
    <property type="molecule type" value="Genomic_DNA"/>
</dbReference>
<accession>A0ABW1VVL8</accession>
<evidence type="ECO:0008006" key="3">
    <source>
        <dbReference type="Google" id="ProtNLM"/>
    </source>
</evidence>
<dbReference type="RefSeq" id="WP_212708866.1">
    <property type="nucleotide sequence ID" value="NZ_BAAAFW010000021.1"/>
</dbReference>
<evidence type="ECO:0000313" key="1">
    <source>
        <dbReference type="EMBL" id="MFC6363692.1"/>
    </source>
</evidence>
<organism evidence="1 2">
    <name type="scientific">Tatumella punctata</name>
    <dbReference type="NCBI Taxonomy" id="399969"/>
    <lineage>
        <taxon>Bacteria</taxon>
        <taxon>Pseudomonadati</taxon>
        <taxon>Pseudomonadota</taxon>
        <taxon>Gammaproteobacteria</taxon>
        <taxon>Enterobacterales</taxon>
        <taxon>Erwiniaceae</taxon>
        <taxon>Tatumella</taxon>
    </lineage>
</organism>
<comment type="caution">
    <text evidence="1">The sequence shown here is derived from an EMBL/GenBank/DDBJ whole genome shotgun (WGS) entry which is preliminary data.</text>
</comment>
<name>A0ABW1VVL8_9GAMM</name>
<evidence type="ECO:0000313" key="2">
    <source>
        <dbReference type="Proteomes" id="UP001596215"/>
    </source>
</evidence>
<dbReference type="Proteomes" id="UP001596215">
    <property type="component" value="Unassembled WGS sequence"/>
</dbReference>
<dbReference type="PROSITE" id="PS51257">
    <property type="entry name" value="PROKAR_LIPOPROTEIN"/>
    <property type="match status" value="1"/>
</dbReference>
<sequence>MKKLILISALVLSACASHQEQDIKERVMKTDNIIVHYSEESKADVISAAKADDIRVVHDLKTMNVLVFGVAEKDVDKEIHRMEKVKGVLGVQKDSNTATLQ</sequence>
<keyword evidence="2" id="KW-1185">Reference proteome</keyword>
<protein>
    <recommendedName>
        <fullName evidence="3">BON domain-containing protein</fullName>
    </recommendedName>
</protein>
<reference evidence="2" key="1">
    <citation type="journal article" date="2019" name="Int. J. Syst. Evol. Microbiol.">
        <title>The Global Catalogue of Microorganisms (GCM) 10K type strain sequencing project: providing services to taxonomists for standard genome sequencing and annotation.</title>
        <authorList>
            <consortium name="The Broad Institute Genomics Platform"/>
            <consortium name="The Broad Institute Genome Sequencing Center for Infectious Disease"/>
            <person name="Wu L."/>
            <person name="Ma J."/>
        </authorList>
    </citation>
    <scope>NUCLEOTIDE SEQUENCE [LARGE SCALE GENOMIC DNA]</scope>
    <source>
        <strain evidence="2">CGMCC 4.1530</strain>
    </source>
</reference>
<gene>
    <name evidence="1" type="ORF">ACFP73_16730</name>
</gene>